<comment type="caution">
    <text evidence="4">The sequence shown here is derived from an EMBL/GenBank/DDBJ whole genome shotgun (WGS) entry which is preliminary data.</text>
</comment>
<sequence>MMEVIRARGLTQKFGDNTAVNSLTLTVNEGEVFGLVGPDGAGKTTVMRLLAGLMAPSAGDAWVYGCHTVNEAEKLRTHISYMPQRFGLYPDLTVQENIDFYADLYNVSRKERKDKIAELLAFSNMTPFRERQARNLSGGMKQKLALACALVHTPKVLLLDEPTNGVDPLSRRDFWQILYRLLEEKVTIFVSTAYLDEAERCGRIGLLHKGKLIVCGTPDEVKGHMKGVLVEIRCSEPRQVLASLKTALSPVSAGLFGAKIHLLLDGKPAQGLSVVNDALRNLGVPAETIIVAPSLEDVFISRIMACEGSDSDAG</sequence>
<keyword evidence="2 4" id="KW-0067">ATP-binding</keyword>
<dbReference type="InterPro" id="IPR027417">
    <property type="entry name" value="P-loop_NTPase"/>
</dbReference>
<dbReference type="PANTHER" id="PTHR43038">
    <property type="entry name" value="ATP-BINDING CASSETTE, SUB-FAMILY H, MEMBER 1"/>
    <property type="match status" value="1"/>
</dbReference>
<dbReference type="Gene3D" id="3.40.50.300">
    <property type="entry name" value="P-loop containing nucleotide triphosphate hydrolases"/>
    <property type="match status" value="1"/>
</dbReference>
<dbReference type="AlphaFoldDB" id="A0A644VJS0"/>
<dbReference type="CDD" id="cd03230">
    <property type="entry name" value="ABC_DR_subfamily_A"/>
    <property type="match status" value="1"/>
</dbReference>
<dbReference type="PROSITE" id="PS50893">
    <property type="entry name" value="ABC_TRANSPORTER_2"/>
    <property type="match status" value="1"/>
</dbReference>
<evidence type="ECO:0000259" key="3">
    <source>
        <dbReference type="PROSITE" id="PS50893"/>
    </source>
</evidence>
<dbReference type="SUPFAM" id="SSF52540">
    <property type="entry name" value="P-loop containing nucleoside triphosphate hydrolases"/>
    <property type="match status" value="1"/>
</dbReference>
<evidence type="ECO:0000256" key="1">
    <source>
        <dbReference type="ARBA" id="ARBA00022741"/>
    </source>
</evidence>
<evidence type="ECO:0000313" key="4">
    <source>
        <dbReference type="EMBL" id="MPL91644.1"/>
    </source>
</evidence>
<dbReference type="InterPro" id="IPR017871">
    <property type="entry name" value="ABC_transporter-like_CS"/>
</dbReference>
<dbReference type="SMART" id="SM00382">
    <property type="entry name" value="AAA"/>
    <property type="match status" value="1"/>
</dbReference>
<keyword evidence="1" id="KW-0547">Nucleotide-binding</keyword>
<gene>
    <name evidence="4" type="primary">ybhF_19</name>
    <name evidence="4" type="ORF">SDC9_37720</name>
</gene>
<dbReference type="GO" id="GO:0016887">
    <property type="term" value="F:ATP hydrolysis activity"/>
    <property type="evidence" value="ECO:0007669"/>
    <property type="project" value="InterPro"/>
</dbReference>
<accession>A0A644VJS0</accession>
<dbReference type="PROSITE" id="PS00211">
    <property type="entry name" value="ABC_TRANSPORTER_1"/>
    <property type="match status" value="1"/>
</dbReference>
<evidence type="ECO:0000256" key="2">
    <source>
        <dbReference type="ARBA" id="ARBA00022840"/>
    </source>
</evidence>
<proteinExistence type="predicted"/>
<dbReference type="PANTHER" id="PTHR43038:SF3">
    <property type="entry name" value="ABC TRANSPORTER G FAMILY MEMBER 20 ISOFORM X1"/>
    <property type="match status" value="1"/>
</dbReference>
<reference evidence="4" key="1">
    <citation type="submission" date="2019-08" db="EMBL/GenBank/DDBJ databases">
        <authorList>
            <person name="Kucharzyk K."/>
            <person name="Murdoch R.W."/>
            <person name="Higgins S."/>
            <person name="Loffler F."/>
        </authorList>
    </citation>
    <scope>NUCLEOTIDE SEQUENCE</scope>
</reference>
<dbReference type="EMBL" id="VSSQ01000335">
    <property type="protein sequence ID" value="MPL91644.1"/>
    <property type="molecule type" value="Genomic_DNA"/>
</dbReference>
<dbReference type="Pfam" id="PF00005">
    <property type="entry name" value="ABC_tran"/>
    <property type="match status" value="1"/>
</dbReference>
<feature type="domain" description="ABC transporter" evidence="3">
    <location>
        <begin position="5"/>
        <end position="234"/>
    </location>
</feature>
<protein>
    <submittedName>
        <fullName evidence="4">Putative multidrug ABC transporter ATP-binding protein YbhF</fullName>
    </submittedName>
</protein>
<dbReference type="GO" id="GO:0005524">
    <property type="term" value="F:ATP binding"/>
    <property type="evidence" value="ECO:0007669"/>
    <property type="project" value="UniProtKB-KW"/>
</dbReference>
<name>A0A644VJS0_9ZZZZ</name>
<organism evidence="4">
    <name type="scientific">bioreactor metagenome</name>
    <dbReference type="NCBI Taxonomy" id="1076179"/>
    <lineage>
        <taxon>unclassified sequences</taxon>
        <taxon>metagenomes</taxon>
        <taxon>ecological metagenomes</taxon>
    </lineage>
</organism>
<dbReference type="InterPro" id="IPR003439">
    <property type="entry name" value="ABC_transporter-like_ATP-bd"/>
</dbReference>
<dbReference type="InterPro" id="IPR003593">
    <property type="entry name" value="AAA+_ATPase"/>
</dbReference>